<gene>
    <name evidence="1" type="ORF">EXN66_Car002655</name>
</gene>
<evidence type="ECO:0000313" key="1">
    <source>
        <dbReference type="EMBL" id="KAF3686983.1"/>
    </source>
</evidence>
<reference evidence="2" key="2">
    <citation type="submission" date="2019-02" db="EMBL/GenBank/DDBJ databases">
        <title>Opniocepnalus argus Var Kimnra genome.</title>
        <authorList>
            <person name="Zhou C."/>
            <person name="Xiao S."/>
        </authorList>
    </citation>
    <scope>NUCLEOTIDE SEQUENCE [LARGE SCALE GENOMIC DNA]</scope>
</reference>
<reference evidence="1 2" key="1">
    <citation type="submission" date="2019-02" db="EMBL/GenBank/DDBJ databases">
        <title>Opniocepnalus argus genome.</title>
        <authorList>
            <person name="Zhou C."/>
            <person name="Xiao S."/>
        </authorList>
    </citation>
    <scope>NUCLEOTIDE SEQUENCE [LARGE SCALE GENOMIC DNA]</scope>
    <source>
        <strain evidence="1">OARG1902GOOAL</strain>
        <tissue evidence="1">Muscle</tissue>
    </source>
</reference>
<dbReference type="Proteomes" id="UP000503349">
    <property type="component" value="Chromosome 2"/>
</dbReference>
<protein>
    <submittedName>
        <fullName evidence="1">Uncharacterized protein</fullName>
    </submittedName>
</protein>
<name>A0A6G1P9V7_CHAAH</name>
<keyword evidence="2" id="KW-1185">Reference proteome</keyword>
<evidence type="ECO:0000313" key="2">
    <source>
        <dbReference type="Proteomes" id="UP000503349"/>
    </source>
</evidence>
<accession>A0A6G1P9V7</accession>
<sequence length="53" mass="5762">MVHSRVTVTADCVKCHCTLTTASDTLLVVSHCTTATHKSLVQGQFTQMTKDKP</sequence>
<proteinExistence type="predicted"/>
<dbReference type="EMBL" id="CM015713">
    <property type="protein sequence ID" value="KAF3686983.1"/>
    <property type="molecule type" value="Genomic_DNA"/>
</dbReference>
<dbReference type="AlphaFoldDB" id="A0A6G1P9V7"/>
<organism evidence="1 2">
    <name type="scientific">Channa argus</name>
    <name type="common">Northern snakehead</name>
    <name type="synonym">Ophicephalus argus</name>
    <dbReference type="NCBI Taxonomy" id="215402"/>
    <lineage>
        <taxon>Eukaryota</taxon>
        <taxon>Metazoa</taxon>
        <taxon>Chordata</taxon>
        <taxon>Craniata</taxon>
        <taxon>Vertebrata</taxon>
        <taxon>Euteleostomi</taxon>
        <taxon>Actinopterygii</taxon>
        <taxon>Neopterygii</taxon>
        <taxon>Teleostei</taxon>
        <taxon>Neoteleostei</taxon>
        <taxon>Acanthomorphata</taxon>
        <taxon>Anabantaria</taxon>
        <taxon>Anabantiformes</taxon>
        <taxon>Channoidei</taxon>
        <taxon>Channidae</taxon>
        <taxon>Channa</taxon>
    </lineage>
</organism>